<gene>
    <name evidence="2" type="ORF">Ccrd_025823</name>
</gene>
<evidence type="ECO:0000256" key="1">
    <source>
        <dbReference type="SAM" id="Phobius"/>
    </source>
</evidence>
<feature type="transmembrane region" description="Helical" evidence="1">
    <location>
        <begin position="65"/>
        <end position="83"/>
    </location>
</feature>
<keyword evidence="1" id="KW-0472">Membrane</keyword>
<evidence type="ECO:0000313" key="2">
    <source>
        <dbReference type="EMBL" id="KVH33245.1"/>
    </source>
</evidence>
<comment type="caution">
    <text evidence="2">The sequence shown here is derived from an EMBL/GenBank/DDBJ whole genome shotgun (WGS) entry which is preliminary data.</text>
</comment>
<dbReference type="AlphaFoldDB" id="A0A103UD07"/>
<keyword evidence="1" id="KW-0812">Transmembrane</keyword>
<dbReference type="Gramene" id="KVH33245">
    <property type="protein sequence ID" value="KVH33245"/>
    <property type="gene ID" value="Ccrd_025823"/>
</dbReference>
<sequence>MDERYASIFQKIEATKKRIEKIRRPSMARKRRDTDWEDFMIETLLFHQVKEEEIEKRHYNTLLDIHVFNYGYFGIFVVFVRVLT</sequence>
<keyword evidence="3" id="KW-1185">Reference proteome</keyword>
<accession>A0A103UD07</accession>
<feature type="non-terminal residue" evidence="2">
    <location>
        <position position="1"/>
    </location>
</feature>
<dbReference type="PANTHER" id="PTHR48428:SF1">
    <property type="entry name" value="PLANT-SPECIFIC TFIIB-RELATED PROTEIN PTF2"/>
    <property type="match status" value="1"/>
</dbReference>
<reference evidence="2 3" key="1">
    <citation type="journal article" date="2016" name="Sci. Rep.">
        <title>The genome sequence of the outbreeding globe artichoke constructed de novo incorporating a phase-aware low-pass sequencing strategy of F1 progeny.</title>
        <authorList>
            <person name="Scaglione D."/>
            <person name="Reyes-Chin-Wo S."/>
            <person name="Acquadro A."/>
            <person name="Froenicke L."/>
            <person name="Portis E."/>
            <person name="Beitel C."/>
            <person name="Tirone M."/>
            <person name="Mauro R."/>
            <person name="Lo Monaco A."/>
            <person name="Mauromicale G."/>
            <person name="Faccioli P."/>
            <person name="Cattivelli L."/>
            <person name="Rieseberg L."/>
            <person name="Michelmore R."/>
            <person name="Lanteri S."/>
        </authorList>
    </citation>
    <scope>NUCLEOTIDE SEQUENCE [LARGE SCALE GENOMIC DNA]</scope>
    <source>
        <strain evidence="2">2C</strain>
    </source>
</reference>
<dbReference type="STRING" id="59895.A0A103UD07"/>
<name>A0A103UD07_CYNCS</name>
<dbReference type="EMBL" id="LEKV01006920">
    <property type="protein sequence ID" value="KVH33245.1"/>
    <property type="molecule type" value="Genomic_DNA"/>
</dbReference>
<protein>
    <submittedName>
        <fullName evidence="2">Uncharacterized protein</fullName>
    </submittedName>
</protein>
<proteinExistence type="predicted"/>
<dbReference type="InterPro" id="IPR053340">
    <property type="entry name" value="PTF2"/>
</dbReference>
<dbReference type="Proteomes" id="UP000243975">
    <property type="component" value="Unassembled WGS sequence"/>
</dbReference>
<dbReference type="PANTHER" id="PTHR48428">
    <property type="entry name" value="PLANT-SPECIFIC TFIIB-RELATED PROTEIN PTF2"/>
    <property type="match status" value="1"/>
</dbReference>
<organism evidence="2 3">
    <name type="scientific">Cynara cardunculus var. scolymus</name>
    <name type="common">Globe artichoke</name>
    <name type="synonym">Cynara scolymus</name>
    <dbReference type="NCBI Taxonomy" id="59895"/>
    <lineage>
        <taxon>Eukaryota</taxon>
        <taxon>Viridiplantae</taxon>
        <taxon>Streptophyta</taxon>
        <taxon>Embryophyta</taxon>
        <taxon>Tracheophyta</taxon>
        <taxon>Spermatophyta</taxon>
        <taxon>Magnoliopsida</taxon>
        <taxon>eudicotyledons</taxon>
        <taxon>Gunneridae</taxon>
        <taxon>Pentapetalae</taxon>
        <taxon>asterids</taxon>
        <taxon>campanulids</taxon>
        <taxon>Asterales</taxon>
        <taxon>Asteraceae</taxon>
        <taxon>Carduoideae</taxon>
        <taxon>Cardueae</taxon>
        <taxon>Carduinae</taxon>
        <taxon>Cynara</taxon>
    </lineage>
</organism>
<keyword evidence="1" id="KW-1133">Transmembrane helix</keyword>
<evidence type="ECO:0000313" key="3">
    <source>
        <dbReference type="Proteomes" id="UP000243975"/>
    </source>
</evidence>